<keyword evidence="1" id="KW-0812">Transmembrane</keyword>
<dbReference type="OrthoDB" id="2383640at2759"/>
<evidence type="ECO:0000313" key="3">
    <source>
        <dbReference type="Proteomes" id="UP000703661"/>
    </source>
</evidence>
<evidence type="ECO:0000256" key="1">
    <source>
        <dbReference type="SAM" id="Phobius"/>
    </source>
</evidence>
<organism evidence="2 3">
    <name type="scientific">Entomortierella chlamydospora</name>
    <dbReference type="NCBI Taxonomy" id="101097"/>
    <lineage>
        <taxon>Eukaryota</taxon>
        <taxon>Fungi</taxon>
        <taxon>Fungi incertae sedis</taxon>
        <taxon>Mucoromycota</taxon>
        <taxon>Mortierellomycotina</taxon>
        <taxon>Mortierellomycetes</taxon>
        <taxon>Mortierellales</taxon>
        <taxon>Mortierellaceae</taxon>
        <taxon>Entomortierella</taxon>
    </lineage>
</organism>
<proteinExistence type="predicted"/>
<reference evidence="2" key="1">
    <citation type="journal article" date="2020" name="Fungal Divers.">
        <title>Resolving the Mortierellaceae phylogeny through synthesis of multi-gene phylogenetics and phylogenomics.</title>
        <authorList>
            <person name="Vandepol N."/>
            <person name="Liber J."/>
            <person name="Desiro A."/>
            <person name="Na H."/>
            <person name="Kennedy M."/>
            <person name="Barry K."/>
            <person name="Grigoriev I.V."/>
            <person name="Miller A.N."/>
            <person name="O'Donnell K."/>
            <person name="Stajich J.E."/>
            <person name="Bonito G."/>
        </authorList>
    </citation>
    <scope>NUCLEOTIDE SEQUENCE</scope>
    <source>
        <strain evidence="2">NRRL 2769</strain>
    </source>
</reference>
<keyword evidence="1" id="KW-1133">Transmembrane helix</keyword>
<protein>
    <submittedName>
        <fullName evidence="2">Uncharacterized protein</fullName>
    </submittedName>
</protein>
<gene>
    <name evidence="2" type="ORF">BGZ80_005049</name>
</gene>
<keyword evidence="3" id="KW-1185">Reference proteome</keyword>
<accession>A0A9P6N129</accession>
<evidence type="ECO:0000313" key="2">
    <source>
        <dbReference type="EMBL" id="KAG0019937.1"/>
    </source>
</evidence>
<dbReference type="Proteomes" id="UP000703661">
    <property type="component" value="Unassembled WGS sequence"/>
</dbReference>
<comment type="caution">
    <text evidence="2">The sequence shown here is derived from an EMBL/GenBank/DDBJ whole genome shotgun (WGS) entry which is preliminary data.</text>
</comment>
<dbReference type="AlphaFoldDB" id="A0A9P6N129"/>
<name>A0A9P6N129_9FUNG</name>
<sequence length="586" mass="65828">MSEPIATNQRRRLKYSIIGAVGFISCAQLAYYLGWSGRYSAETNDSSIDNIANYPQDTIEGDRACILLDRSFTPATQPDFTKSNLRQWTECRTLNTTAGWTVQHCATPGSNSIQKEGEPLTVSPSCYPGGYFRIQRLQPSANADNLQAGTCQLKATVTLSNDAKINQYASMFLGPDTFRIVLAGPERISLVQQQSLGDCTYAVPYLISRPGRFWVQKIIHTYQAYDALNEMKSEQWSPQYLGSDLIEAEARRQHDFYHFDVCPHCVNWVAMDESLGLGGTKDVCSRAPNRQSRQYGTYNARLPIKSVRQAISHPYEWIPVRPRCMFYPARTSFQPATESDSEEVKADKIKAAQCLERPRSIYFVGDSHVRALFNGVMQRLRGRSGSIDAVTRDRRSYSLRAGKVVARNDLDDNLDDTLARIKYLVNGEEGKGNIPDIGLLEDIDTIVFGFGSFSRHWTTSQFQERIKQILDGLISIWKTRQMGSGNKSNSLKVIWMGMPASTDSLDGGGAVDWKTNHQVVYWNKIVDGMIYAVNSQVGGEGMIDRLSTFEITVPFRNSTIDHIHYTNEVVVDSLSAEFIHKLDLCS</sequence>
<dbReference type="EMBL" id="JAAAID010000251">
    <property type="protein sequence ID" value="KAG0019937.1"/>
    <property type="molecule type" value="Genomic_DNA"/>
</dbReference>
<feature type="transmembrane region" description="Helical" evidence="1">
    <location>
        <begin position="12"/>
        <end position="35"/>
    </location>
</feature>
<keyword evidence="1" id="KW-0472">Membrane</keyword>